<dbReference type="EMBL" id="CP072753">
    <property type="protein sequence ID" value="QUC16408.1"/>
    <property type="molecule type" value="Genomic_DNA"/>
</dbReference>
<dbReference type="GeneID" id="66061427"/>
<feature type="region of interest" description="Disordered" evidence="1">
    <location>
        <begin position="82"/>
        <end position="155"/>
    </location>
</feature>
<evidence type="ECO:0000256" key="1">
    <source>
        <dbReference type="SAM" id="MobiDB-lite"/>
    </source>
</evidence>
<dbReference type="Proteomes" id="UP000027002">
    <property type="component" value="Chromosome 1"/>
</dbReference>
<dbReference type="InterPro" id="IPR007275">
    <property type="entry name" value="YTH_domain"/>
</dbReference>
<proteinExistence type="predicted"/>
<feature type="region of interest" description="Disordered" evidence="1">
    <location>
        <begin position="338"/>
        <end position="398"/>
    </location>
</feature>
<evidence type="ECO:0000313" key="3">
    <source>
        <dbReference type="EMBL" id="QUC16408.1"/>
    </source>
</evidence>
<dbReference type="GO" id="GO:1990247">
    <property type="term" value="F:N6-methyladenosine-containing RNA reader activity"/>
    <property type="evidence" value="ECO:0007669"/>
    <property type="project" value="TreeGrafter"/>
</dbReference>
<protein>
    <recommendedName>
        <fullName evidence="2">YTH domain-containing protein</fullName>
    </recommendedName>
</protein>
<feature type="region of interest" description="Disordered" evidence="1">
    <location>
        <begin position="1"/>
        <end position="32"/>
    </location>
</feature>
<feature type="compositionally biased region" description="Polar residues" evidence="1">
    <location>
        <begin position="1"/>
        <end position="17"/>
    </location>
</feature>
<dbReference type="GO" id="GO:0003729">
    <property type="term" value="F:mRNA binding"/>
    <property type="evidence" value="ECO:0007669"/>
    <property type="project" value="TreeGrafter"/>
</dbReference>
<feature type="compositionally biased region" description="Low complexity" evidence="1">
    <location>
        <begin position="111"/>
        <end position="123"/>
    </location>
</feature>
<dbReference type="PANTHER" id="PTHR12357:SF3">
    <property type="entry name" value="YTH DOMAIN-CONTAINING PROTEIN 1"/>
    <property type="match status" value="1"/>
</dbReference>
<sequence length="398" mass="44088">MELRGSTTTILPSTQACNIHGDDDNAHSDTTKQRNLAQDEDDLQLWLDHTGFFDLQYRKEILASVRELKAIELAKAKVMMRIRNSRPSRQPQADAVSTPLHAPESASQYQPTTSSSPSLTPSSIRYYQGERGRPEGARAEKQPHSPVSQPFSLRTAPNKKNTRYFLVKSLNMTNVYMSQKDGLWVTQTKNGALFRDAFRTCRSVVLFFSVNKSKAFQGYAKMTSAPDGNITRPGWINTTMADMSTTFPFHVSWLNAFETPFDQFGDLKNHLYEDRPVFFGRDGQEYPDECGVKMLEIMDRAKAAAEGLRSSPTATPLSPSDSIRKAYMCVGAEDGHGGAGARAASSASAGRSGATRSEGLSGSRWKRNESEIVVSSLDSDGDARQPETVNEYLLLDYP</sequence>
<gene>
    <name evidence="3" type="ORF">UV8b_00649</name>
</gene>
<dbReference type="GO" id="GO:0005654">
    <property type="term" value="C:nucleoplasm"/>
    <property type="evidence" value="ECO:0007669"/>
    <property type="project" value="TreeGrafter"/>
</dbReference>
<organism evidence="3 4">
    <name type="scientific">Ustilaginoidea virens</name>
    <name type="common">Rice false smut fungus</name>
    <name type="synonym">Villosiclava virens</name>
    <dbReference type="NCBI Taxonomy" id="1159556"/>
    <lineage>
        <taxon>Eukaryota</taxon>
        <taxon>Fungi</taxon>
        <taxon>Dikarya</taxon>
        <taxon>Ascomycota</taxon>
        <taxon>Pezizomycotina</taxon>
        <taxon>Sordariomycetes</taxon>
        <taxon>Hypocreomycetidae</taxon>
        <taxon>Hypocreales</taxon>
        <taxon>Clavicipitaceae</taxon>
        <taxon>Ustilaginoidea</taxon>
    </lineage>
</organism>
<evidence type="ECO:0000313" key="4">
    <source>
        <dbReference type="Proteomes" id="UP000027002"/>
    </source>
</evidence>
<dbReference type="PROSITE" id="PS51257">
    <property type="entry name" value="PROKAR_LIPOPROTEIN"/>
    <property type="match status" value="1"/>
</dbReference>
<dbReference type="AlphaFoldDB" id="A0A8E5HJ86"/>
<dbReference type="GO" id="GO:0000398">
    <property type="term" value="P:mRNA splicing, via spliceosome"/>
    <property type="evidence" value="ECO:0007669"/>
    <property type="project" value="TreeGrafter"/>
</dbReference>
<dbReference type="KEGG" id="uvi:66061427"/>
<keyword evidence="4" id="KW-1185">Reference proteome</keyword>
<feature type="compositionally biased region" description="Low complexity" evidence="1">
    <location>
        <begin position="341"/>
        <end position="359"/>
    </location>
</feature>
<accession>A0A8E5HJ86</accession>
<dbReference type="CDD" id="cd21134">
    <property type="entry name" value="YTH"/>
    <property type="match status" value="1"/>
</dbReference>
<dbReference type="PROSITE" id="PS50882">
    <property type="entry name" value="YTH"/>
    <property type="match status" value="1"/>
</dbReference>
<dbReference type="Gene3D" id="3.10.590.10">
    <property type="entry name" value="ph1033 like domains"/>
    <property type="match status" value="1"/>
</dbReference>
<dbReference type="RefSeq" id="XP_042994081.1">
    <property type="nucleotide sequence ID" value="XM_043138147.1"/>
</dbReference>
<name>A0A8E5HJ86_USTVR</name>
<dbReference type="PANTHER" id="PTHR12357">
    <property type="entry name" value="YTH YT521-B HOMOLOGY DOMAIN-CONTAINING"/>
    <property type="match status" value="1"/>
</dbReference>
<evidence type="ECO:0000259" key="2">
    <source>
        <dbReference type="PROSITE" id="PS50882"/>
    </source>
</evidence>
<dbReference type="InterPro" id="IPR045168">
    <property type="entry name" value="YTH_prot"/>
</dbReference>
<feature type="domain" description="YTH" evidence="2">
    <location>
        <begin position="162"/>
        <end position="298"/>
    </location>
</feature>
<feature type="compositionally biased region" description="Basic and acidic residues" evidence="1">
    <location>
        <begin position="20"/>
        <end position="32"/>
    </location>
</feature>
<feature type="compositionally biased region" description="Basic and acidic residues" evidence="1">
    <location>
        <begin position="128"/>
        <end position="143"/>
    </location>
</feature>
<dbReference type="GO" id="GO:0000381">
    <property type="term" value="P:regulation of alternative mRNA splicing, via spliceosome"/>
    <property type="evidence" value="ECO:0007669"/>
    <property type="project" value="TreeGrafter"/>
</dbReference>
<dbReference type="Pfam" id="PF04146">
    <property type="entry name" value="YTH"/>
    <property type="match status" value="1"/>
</dbReference>
<reference evidence="3" key="1">
    <citation type="submission" date="2020-03" db="EMBL/GenBank/DDBJ databases">
        <title>A mixture of massive structural variations and highly conserved coding sequences in Ustilaginoidea virens genome.</title>
        <authorList>
            <person name="Zhang K."/>
            <person name="Zhao Z."/>
            <person name="Zhang Z."/>
            <person name="Li Y."/>
            <person name="Hsiang T."/>
            <person name="Sun W."/>
        </authorList>
    </citation>
    <scope>NUCLEOTIDE SEQUENCE</scope>
    <source>
        <strain evidence="3">UV-8b</strain>
    </source>
</reference>
<dbReference type="OrthoDB" id="6103986at2759"/>